<dbReference type="AlphaFoldDB" id="A0A2N9G3R8"/>
<reference evidence="2" key="1">
    <citation type="submission" date="2018-02" db="EMBL/GenBank/DDBJ databases">
        <authorList>
            <person name="Cohen D.B."/>
            <person name="Kent A.D."/>
        </authorList>
    </citation>
    <scope>NUCLEOTIDE SEQUENCE</scope>
</reference>
<feature type="region of interest" description="Disordered" evidence="1">
    <location>
        <begin position="1"/>
        <end position="22"/>
    </location>
</feature>
<feature type="compositionally biased region" description="Basic and acidic residues" evidence="1">
    <location>
        <begin position="1"/>
        <end position="20"/>
    </location>
</feature>
<name>A0A2N9G3R8_FAGSY</name>
<dbReference type="EMBL" id="OIVN01001447">
    <property type="protein sequence ID" value="SPC94075.1"/>
    <property type="molecule type" value="Genomic_DNA"/>
</dbReference>
<gene>
    <name evidence="2" type="ORF">FSB_LOCUS21957</name>
</gene>
<sequence length="143" mass="16310">MRPVEVRRRRNPRGDGEMRTDSSGALVEVRRRRNAVMARCEWIRAGRWVTTKVVWPLSLKLTTHRSSINDIDLHKQEEGRSKRSQLTSALTKEVKLPRPSVAKGVPEGGEYSQPPMKPSDYLVGPAWRLGWRPPEVLRTSGES</sequence>
<organism evidence="2">
    <name type="scientific">Fagus sylvatica</name>
    <name type="common">Beechnut</name>
    <dbReference type="NCBI Taxonomy" id="28930"/>
    <lineage>
        <taxon>Eukaryota</taxon>
        <taxon>Viridiplantae</taxon>
        <taxon>Streptophyta</taxon>
        <taxon>Embryophyta</taxon>
        <taxon>Tracheophyta</taxon>
        <taxon>Spermatophyta</taxon>
        <taxon>Magnoliopsida</taxon>
        <taxon>eudicotyledons</taxon>
        <taxon>Gunneridae</taxon>
        <taxon>Pentapetalae</taxon>
        <taxon>rosids</taxon>
        <taxon>fabids</taxon>
        <taxon>Fagales</taxon>
        <taxon>Fagaceae</taxon>
        <taxon>Fagus</taxon>
    </lineage>
</organism>
<proteinExistence type="predicted"/>
<feature type="region of interest" description="Disordered" evidence="1">
    <location>
        <begin position="95"/>
        <end position="117"/>
    </location>
</feature>
<evidence type="ECO:0000256" key="1">
    <source>
        <dbReference type="SAM" id="MobiDB-lite"/>
    </source>
</evidence>
<protein>
    <submittedName>
        <fullName evidence="2">Uncharacterized protein</fullName>
    </submittedName>
</protein>
<accession>A0A2N9G3R8</accession>
<evidence type="ECO:0000313" key="2">
    <source>
        <dbReference type="EMBL" id="SPC94075.1"/>
    </source>
</evidence>